<protein>
    <recommendedName>
        <fullName evidence="3">HIRAN domain-containing protein</fullName>
    </recommendedName>
</protein>
<dbReference type="EMBL" id="SHLC01000001">
    <property type="protein sequence ID" value="RZU65662.1"/>
    <property type="molecule type" value="Genomic_DNA"/>
</dbReference>
<accession>A0A4Q8AM48</accession>
<gene>
    <name evidence="4" type="ORF">EV379_1996</name>
</gene>
<dbReference type="Pfam" id="PF08797">
    <property type="entry name" value="HIRAN"/>
    <property type="match status" value="1"/>
</dbReference>
<feature type="domain" description="HIRAN" evidence="3">
    <location>
        <begin position="27"/>
        <end position="98"/>
    </location>
</feature>
<organism evidence="4 5">
    <name type="scientific">Microterricola gilva</name>
    <dbReference type="NCBI Taxonomy" id="393267"/>
    <lineage>
        <taxon>Bacteria</taxon>
        <taxon>Bacillati</taxon>
        <taxon>Actinomycetota</taxon>
        <taxon>Actinomycetes</taxon>
        <taxon>Micrococcales</taxon>
        <taxon>Microbacteriaceae</taxon>
        <taxon>Microterricola</taxon>
    </lineage>
</organism>
<evidence type="ECO:0000313" key="4">
    <source>
        <dbReference type="EMBL" id="RZU65662.1"/>
    </source>
</evidence>
<name>A0A4Q8AM48_9MICO</name>
<evidence type="ECO:0000256" key="1">
    <source>
        <dbReference type="ARBA" id="ARBA00022723"/>
    </source>
</evidence>
<evidence type="ECO:0000256" key="2">
    <source>
        <dbReference type="ARBA" id="ARBA00022801"/>
    </source>
</evidence>
<sequence length="272" mass="30061">MLYSCACAKQPPSAKRYFDLYGISEDVDIVGSSLYQENIVQAVAARRGDRLNVALVPEPANPHDKYAVRVDVIVNGQQLKAGYLRRGEAREYHKLLRPLAEDGVIGVAKARAWKGDAGWRLYLRLNGPEWALPRKAPVDDGLVLIAERETVVTGEEDFQPALKALIGRRKSVEHTFRLDLGSVPTGRNIGAPAIAAYDGENQVGRLTVGKSAEYMSAVRHALGRGFTPYAIGIVERDPNRGIQVTLYLPISKYRSNAEQYFYSPVTGPNQMH</sequence>
<reference evidence="4 5" key="1">
    <citation type="submission" date="2019-02" db="EMBL/GenBank/DDBJ databases">
        <title>Sequencing the genomes of 1000 actinobacteria strains.</title>
        <authorList>
            <person name="Klenk H.-P."/>
        </authorList>
    </citation>
    <scope>NUCLEOTIDE SEQUENCE [LARGE SCALE GENOMIC DNA]</scope>
    <source>
        <strain evidence="4 5">DSM 18319</strain>
    </source>
</reference>
<dbReference type="Proteomes" id="UP000291483">
    <property type="component" value="Unassembled WGS sequence"/>
</dbReference>
<evidence type="ECO:0000259" key="3">
    <source>
        <dbReference type="Pfam" id="PF08797"/>
    </source>
</evidence>
<dbReference type="InterPro" id="IPR014905">
    <property type="entry name" value="HIRAN"/>
</dbReference>
<dbReference type="GO" id="GO:0008270">
    <property type="term" value="F:zinc ion binding"/>
    <property type="evidence" value="ECO:0007669"/>
    <property type="project" value="InterPro"/>
</dbReference>
<keyword evidence="2" id="KW-0378">Hydrolase</keyword>
<proteinExistence type="predicted"/>
<keyword evidence="1" id="KW-0479">Metal-binding</keyword>
<dbReference type="GO" id="GO:0016818">
    <property type="term" value="F:hydrolase activity, acting on acid anhydrides, in phosphorus-containing anhydrides"/>
    <property type="evidence" value="ECO:0007669"/>
    <property type="project" value="InterPro"/>
</dbReference>
<comment type="caution">
    <text evidence="4">The sequence shown here is derived from an EMBL/GenBank/DDBJ whole genome shotgun (WGS) entry which is preliminary data.</text>
</comment>
<dbReference type="AlphaFoldDB" id="A0A4Q8AM48"/>
<dbReference type="Gene3D" id="3.30.70.2330">
    <property type="match status" value="1"/>
</dbReference>
<evidence type="ECO:0000313" key="5">
    <source>
        <dbReference type="Proteomes" id="UP000291483"/>
    </source>
</evidence>
<dbReference type="GO" id="GO:0003676">
    <property type="term" value="F:nucleic acid binding"/>
    <property type="evidence" value="ECO:0007669"/>
    <property type="project" value="InterPro"/>
</dbReference>
<keyword evidence="5" id="KW-1185">Reference proteome</keyword>